<sequence length="34" mass="3607">AGASGRDRPWRGAGAARRALSRPRPRRPAGRAPV</sequence>
<feature type="region of interest" description="Disordered" evidence="1">
    <location>
        <begin position="1"/>
        <end position="34"/>
    </location>
</feature>
<gene>
    <name evidence="2" type="ORF">AVDCRST_MAG27-3583</name>
</gene>
<feature type="compositionally biased region" description="Basic residues" evidence="1">
    <location>
        <begin position="19"/>
        <end position="34"/>
    </location>
</feature>
<feature type="compositionally biased region" description="Basic and acidic residues" evidence="1">
    <location>
        <begin position="1"/>
        <end position="10"/>
    </location>
</feature>
<organism evidence="2">
    <name type="scientific">uncultured Craurococcus sp</name>
    <dbReference type="NCBI Taxonomy" id="1135998"/>
    <lineage>
        <taxon>Bacteria</taxon>
        <taxon>Pseudomonadati</taxon>
        <taxon>Pseudomonadota</taxon>
        <taxon>Alphaproteobacteria</taxon>
        <taxon>Acetobacterales</taxon>
        <taxon>Acetobacteraceae</taxon>
        <taxon>Craurococcus</taxon>
        <taxon>environmental samples</taxon>
    </lineage>
</organism>
<feature type="non-terminal residue" evidence="2">
    <location>
        <position position="1"/>
    </location>
</feature>
<evidence type="ECO:0000256" key="1">
    <source>
        <dbReference type="SAM" id="MobiDB-lite"/>
    </source>
</evidence>
<feature type="non-terminal residue" evidence="2">
    <location>
        <position position="34"/>
    </location>
</feature>
<dbReference type="AlphaFoldDB" id="A0A6J4JJH8"/>
<evidence type="ECO:0000313" key="2">
    <source>
        <dbReference type="EMBL" id="CAA9278527.1"/>
    </source>
</evidence>
<accession>A0A6J4JJH8</accession>
<protein>
    <submittedName>
        <fullName evidence="2">Uncharacterized protein</fullName>
    </submittedName>
</protein>
<reference evidence="2" key="1">
    <citation type="submission" date="2020-02" db="EMBL/GenBank/DDBJ databases">
        <authorList>
            <person name="Meier V. D."/>
        </authorList>
    </citation>
    <scope>NUCLEOTIDE SEQUENCE</scope>
    <source>
        <strain evidence="2">AVDCRST_MAG27</strain>
    </source>
</reference>
<name>A0A6J4JJH8_9PROT</name>
<proteinExistence type="predicted"/>
<dbReference type="EMBL" id="CADCTD010000164">
    <property type="protein sequence ID" value="CAA9278527.1"/>
    <property type="molecule type" value="Genomic_DNA"/>
</dbReference>